<feature type="coiled-coil region" evidence="1">
    <location>
        <begin position="5"/>
        <end position="60"/>
    </location>
</feature>
<sequence length="62" mass="7343">MPEMLNRLQAAVDALLQQKSELEQECFQLKREKQLWQKEKELLLAEVEQALKRFDSLDLEGL</sequence>
<reference evidence="2 3" key="1">
    <citation type="submission" date="2016-11" db="EMBL/GenBank/DDBJ databases">
        <authorList>
            <person name="Jaros S."/>
            <person name="Januszkiewicz K."/>
            <person name="Wedrychowicz H."/>
        </authorList>
    </citation>
    <scope>NUCLEOTIDE SEQUENCE [LARGE SCALE GENOMIC DNA]</scope>
    <source>
        <strain evidence="2 3">DSM 5091</strain>
    </source>
</reference>
<dbReference type="EMBL" id="FQZT01000022">
    <property type="protein sequence ID" value="SHJ87915.1"/>
    <property type="molecule type" value="Genomic_DNA"/>
</dbReference>
<dbReference type="AlphaFoldDB" id="A0A1M6MWQ3"/>
<evidence type="ECO:0000256" key="1">
    <source>
        <dbReference type="SAM" id="Coils"/>
    </source>
</evidence>
<evidence type="ECO:0008006" key="4">
    <source>
        <dbReference type="Google" id="ProtNLM"/>
    </source>
</evidence>
<accession>A0A1M6MWQ3</accession>
<organism evidence="2 3">
    <name type="scientific">Malonomonas rubra DSM 5091</name>
    <dbReference type="NCBI Taxonomy" id="1122189"/>
    <lineage>
        <taxon>Bacteria</taxon>
        <taxon>Pseudomonadati</taxon>
        <taxon>Thermodesulfobacteriota</taxon>
        <taxon>Desulfuromonadia</taxon>
        <taxon>Desulfuromonadales</taxon>
        <taxon>Geopsychrobacteraceae</taxon>
        <taxon>Malonomonas</taxon>
    </lineage>
</organism>
<keyword evidence="1" id="KW-0175">Coiled coil</keyword>
<gene>
    <name evidence="2" type="ORF">SAMN02745165_03423</name>
</gene>
<proteinExistence type="predicted"/>
<name>A0A1M6MWQ3_MALRU</name>
<evidence type="ECO:0000313" key="2">
    <source>
        <dbReference type="EMBL" id="SHJ87915.1"/>
    </source>
</evidence>
<dbReference type="STRING" id="1122189.SAMN02745165_03423"/>
<dbReference type="Proteomes" id="UP000184171">
    <property type="component" value="Unassembled WGS sequence"/>
</dbReference>
<evidence type="ECO:0000313" key="3">
    <source>
        <dbReference type="Proteomes" id="UP000184171"/>
    </source>
</evidence>
<keyword evidence="3" id="KW-1185">Reference proteome</keyword>
<protein>
    <recommendedName>
        <fullName evidence="4">Cell division protein ZapB</fullName>
    </recommendedName>
</protein>
<dbReference type="RefSeq" id="WP_072909950.1">
    <property type="nucleotide sequence ID" value="NZ_FQZT01000022.1"/>
</dbReference>